<evidence type="ECO:0000256" key="1">
    <source>
        <dbReference type="SAM" id="MobiDB-lite"/>
    </source>
</evidence>
<name>A0A8H3UK39_VENIN</name>
<protein>
    <submittedName>
        <fullName evidence="2">Uncharacterized protein</fullName>
    </submittedName>
</protein>
<dbReference type="Proteomes" id="UP000447873">
    <property type="component" value="Unassembled WGS sequence"/>
</dbReference>
<gene>
    <name evidence="2" type="ORF">EG328_005532</name>
</gene>
<feature type="region of interest" description="Disordered" evidence="1">
    <location>
        <begin position="175"/>
        <end position="194"/>
    </location>
</feature>
<organism evidence="2 3">
    <name type="scientific">Venturia inaequalis</name>
    <name type="common">Apple scab fungus</name>
    <dbReference type="NCBI Taxonomy" id="5025"/>
    <lineage>
        <taxon>Eukaryota</taxon>
        <taxon>Fungi</taxon>
        <taxon>Dikarya</taxon>
        <taxon>Ascomycota</taxon>
        <taxon>Pezizomycotina</taxon>
        <taxon>Dothideomycetes</taxon>
        <taxon>Pleosporomycetidae</taxon>
        <taxon>Venturiales</taxon>
        <taxon>Venturiaceae</taxon>
        <taxon>Venturia</taxon>
    </lineage>
</organism>
<evidence type="ECO:0000313" key="3">
    <source>
        <dbReference type="Proteomes" id="UP000447873"/>
    </source>
</evidence>
<accession>A0A8H3UK39</accession>
<comment type="caution">
    <text evidence="2">The sequence shown here is derived from an EMBL/GenBank/DDBJ whole genome shotgun (WGS) entry which is preliminary data.</text>
</comment>
<dbReference type="EMBL" id="WNWS01000296">
    <property type="protein sequence ID" value="KAE9971525.1"/>
    <property type="molecule type" value="Genomic_DNA"/>
</dbReference>
<reference evidence="2 3" key="1">
    <citation type="submission" date="2018-12" db="EMBL/GenBank/DDBJ databases">
        <title>Venturia inaequalis Genome Resource.</title>
        <authorList>
            <person name="Lichtner F.J."/>
        </authorList>
    </citation>
    <scope>NUCLEOTIDE SEQUENCE [LARGE SCALE GENOMIC DNA]</scope>
    <source>
        <strain evidence="2 3">120213</strain>
    </source>
</reference>
<sequence length="312" mass="35134">MALNPRSLYYATLSLGVFTFVALTCFALSDGWRPHSLAVTPTPRRSLPNITTVCPTTPPGSDEYQFHLSHINKTIQHFCSLPHLQKSTFVPAIYTFPPWRGVRSLYPNKGEEYPFPASRVRFAISFSDSKTLEGNCGNGWVFERSTCVEGLRKQWEGRCNITSRVLPDPATFQSMATTTHQGNSSKRDNQPTSDCVSFHVTSAPSNIPLSKSPITNTTDNVDTKARAKPKSFHLDIVFTDSSQFSMDEESIMCSPERKDLKEKESGWCVCWFEGMEGQRRRFWPASGDMTCWNLMPWTWRPGLGVGRERGGI</sequence>
<evidence type="ECO:0000313" key="2">
    <source>
        <dbReference type="EMBL" id="KAE9971525.1"/>
    </source>
</evidence>
<proteinExistence type="predicted"/>
<dbReference type="AlphaFoldDB" id="A0A8H3UK39"/>